<dbReference type="InterPro" id="IPR000086">
    <property type="entry name" value="NUDIX_hydrolase_dom"/>
</dbReference>
<evidence type="ECO:0000313" key="3">
    <source>
        <dbReference type="Proteomes" id="UP000419144"/>
    </source>
</evidence>
<gene>
    <name evidence="2" type="ORF">LtaPh_3216500</name>
</gene>
<dbReference type="VEuPathDB" id="TriTrypDB:LtaPh_3216500"/>
<sequence length="248" mass="27564">MCAAMTPPLPFHGSEARWARGNANESSEKNVIIRAADSLAYRRSVQLFFVNEDGQFLIGCPVGESNKQYRQTVQGGSVEGETPMQTAANEAWEEIGLDLTNDASFLLEVLPPPTSLSCSGDSAGILASPEDNNGVLNKNGEIVSEYRAPFRYRTKQWRSKGIHGQEMYPFLFFLPRDHIHQLDVQASKRGVRQEFKQLYWGPLCVLEDQAPPVKKQVMSVICRAVAAAALPTLQCWRYPLDGIAAYMP</sequence>
<proteinExistence type="predicted"/>
<name>A0A640KPS0_LEITA</name>
<dbReference type="Proteomes" id="UP000419144">
    <property type="component" value="Unassembled WGS sequence"/>
</dbReference>
<dbReference type="InterPro" id="IPR015797">
    <property type="entry name" value="NUDIX_hydrolase-like_dom_sf"/>
</dbReference>
<dbReference type="EMBL" id="BLBS01000048">
    <property type="protein sequence ID" value="GET91492.1"/>
    <property type="molecule type" value="Genomic_DNA"/>
</dbReference>
<protein>
    <recommendedName>
        <fullName evidence="1">Nudix hydrolase domain-containing protein</fullName>
    </recommendedName>
</protein>
<dbReference type="PROSITE" id="PS51462">
    <property type="entry name" value="NUDIX"/>
    <property type="match status" value="1"/>
</dbReference>
<dbReference type="OrthoDB" id="447842at2759"/>
<keyword evidence="3" id="KW-1185">Reference proteome</keyword>
<feature type="domain" description="Nudix hydrolase" evidence="1">
    <location>
        <begin position="40"/>
        <end position="224"/>
    </location>
</feature>
<evidence type="ECO:0000313" key="2">
    <source>
        <dbReference type="EMBL" id="GET91492.1"/>
    </source>
</evidence>
<comment type="caution">
    <text evidence="2">The sequence shown here is derived from an EMBL/GenBank/DDBJ whole genome shotgun (WGS) entry which is preliminary data.</text>
</comment>
<dbReference type="Pfam" id="PF00293">
    <property type="entry name" value="NUDIX"/>
    <property type="match status" value="1"/>
</dbReference>
<dbReference type="AlphaFoldDB" id="A0A640KPS0"/>
<evidence type="ECO:0000259" key="1">
    <source>
        <dbReference type="PROSITE" id="PS51462"/>
    </source>
</evidence>
<accession>A0A640KPS0</accession>
<dbReference type="Gene3D" id="3.90.79.10">
    <property type="entry name" value="Nucleoside Triphosphate Pyrophosphohydrolase"/>
    <property type="match status" value="1"/>
</dbReference>
<organism evidence="2 3">
    <name type="scientific">Leishmania tarentolae</name>
    <name type="common">Sauroleishmania tarentolae</name>
    <dbReference type="NCBI Taxonomy" id="5689"/>
    <lineage>
        <taxon>Eukaryota</taxon>
        <taxon>Discoba</taxon>
        <taxon>Euglenozoa</taxon>
        <taxon>Kinetoplastea</taxon>
        <taxon>Metakinetoplastina</taxon>
        <taxon>Trypanosomatida</taxon>
        <taxon>Trypanosomatidae</taxon>
        <taxon>Leishmaniinae</taxon>
        <taxon>Leishmania</taxon>
        <taxon>lizard Leishmania</taxon>
    </lineage>
</organism>
<reference evidence="2" key="1">
    <citation type="submission" date="2019-11" db="EMBL/GenBank/DDBJ databases">
        <title>Leishmania tarentolae CDS.</title>
        <authorList>
            <person name="Goto Y."/>
            <person name="Yamagishi J."/>
        </authorList>
    </citation>
    <scope>NUCLEOTIDE SEQUENCE [LARGE SCALE GENOMIC DNA]</scope>
    <source>
        <strain evidence="2">Parrot Tar II</strain>
    </source>
</reference>
<dbReference type="SUPFAM" id="SSF55811">
    <property type="entry name" value="Nudix"/>
    <property type="match status" value="1"/>
</dbReference>